<evidence type="ECO:0000256" key="2">
    <source>
        <dbReference type="SAM" id="SignalP"/>
    </source>
</evidence>
<keyword evidence="5" id="KW-1185">Reference proteome</keyword>
<name>A0A1C0YJF1_9BACL</name>
<accession>A0A1C0YJF1</accession>
<dbReference type="RefSeq" id="WP_066465767.1">
    <property type="nucleotide sequence ID" value="NZ_MATO01000056.1"/>
</dbReference>
<dbReference type="Gene3D" id="2.60.40.1220">
    <property type="match status" value="1"/>
</dbReference>
<evidence type="ECO:0000313" key="5">
    <source>
        <dbReference type="Proteomes" id="UP000093482"/>
    </source>
</evidence>
<protein>
    <recommendedName>
        <fullName evidence="3">SbsA Ig-like domain-containing protein</fullName>
    </recommendedName>
</protein>
<dbReference type="AlphaFoldDB" id="A0A1C0YJF1"/>
<feature type="signal peptide" evidence="2">
    <location>
        <begin position="1"/>
        <end position="24"/>
    </location>
</feature>
<organism evidence="4 5">
    <name type="scientific">Caryophanon latum</name>
    <dbReference type="NCBI Taxonomy" id="33977"/>
    <lineage>
        <taxon>Bacteria</taxon>
        <taxon>Bacillati</taxon>
        <taxon>Bacillota</taxon>
        <taxon>Bacilli</taxon>
        <taxon>Bacillales</taxon>
        <taxon>Caryophanaceae</taxon>
        <taxon>Caryophanon</taxon>
    </lineage>
</organism>
<gene>
    <name evidence="4" type="ORF">A6K76_02525</name>
</gene>
<comment type="caution">
    <text evidence="4">The sequence shown here is derived from an EMBL/GenBank/DDBJ whole genome shotgun (WGS) entry which is preliminary data.</text>
</comment>
<feature type="chain" id="PRO_5008649121" description="SbsA Ig-like domain-containing protein" evidence="2">
    <location>
        <begin position="25"/>
        <end position="722"/>
    </location>
</feature>
<evidence type="ECO:0000259" key="3">
    <source>
        <dbReference type="Pfam" id="PF13205"/>
    </source>
</evidence>
<dbReference type="InterPro" id="IPR014755">
    <property type="entry name" value="Cu-Rt/internalin_Ig-like"/>
</dbReference>
<dbReference type="InterPro" id="IPR032812">
    <property type="entry name" value="SbsA_Ig"/>
</dbReference>
<dbReference type="EMBL" id="MATO01000056">
    <property type="protein sequence ID" value="OCS87264.1"/>
    <property type="molecule type" value="Genomic_DNA"/>
</dbReference>
<sequence>MKKRWLSVLLGLSFYAAMPSSASAYDVPTNKIFTITFSDDVNVHTLQDDAIVIEDAQGNVVKGVSVALHEENPHEVYVIAPAEQYEPNSDYTLIIYRDVESTDGTALQQLTTLTFTTTDEENAFVVREESFNDVIYEGVTTTLPKHLEKSYVAADQQFTFEQREIGDVYPNELIIFPPTEEAPNGFAKKVVAVQELGGKIIVETAEPTYEEVVDTVDVSQKMFMTTDDFRFTDDVEARTVFGTSYEKVLKNKDGSKASIKLEDFKDSYGKAVGTKVIFKNFKYDLFDNGKYNTLDGSITFIRPALVLDMTKGNVNQLSFTTGFHLNFDKLLLTLDSFEKETKRVPLPLEVPAKFAGVIGGSINPYIEFSTKGAIEFGFEAGIETNVDIGFTHINDSWESFNRSTINPYTHLHTFSGSINGDLAAGVAIQAELLQFGLGGVEGAAYGSINASGNLSCYELTGSAGVRLSGFVGDYKNPILHLQAVDLSKSIGQAFVCSLRSIEADDMTIDVGKSKKLKVTGNKLTGGTVNLAFPDPLISFSSSNRDVAIVTRNGQVTIADTAKHGQTATITVTYKNLAGDSVETDVKVTVNEPSYVKPVEPSKPVEPTNPVEPPELVENKTYTIEEWGLTFELPEAVTNYTIEENYGYHIYNEEGHPMVYLYQYDKGADPSFRGYWSPLPSNSKYDYYIRSGFNIFFDDENSPYYDEQATVFNSIVKSAKLIK</sequence>
<proteinExistence type="predicted"/>
<dbReference type="Gene3D" id="2.60.40.1080">
    <property type="match status" value="1"/>
</dbReference>
<feature type="domain" description="SbsA Ig-like" evidence="3">
    <location>
        <begin position="22"/>
        <end position="117"/>
    </location>
</feature>
<evidence type="ECO:0000256" key="1">
    <source>
        <dbReference type="ARBA" id="ARBA00022729"/>
    </source>
</evidence>
<evidence type="ECO:0000313" key="4">
    <source>
        <dbReference type="EMBL" id="OCS87264.1"/>
    </source>
</evidence>
<keyword evidence="1 2" id="KW-0732">Signal</keyword>
<reference evidence="4 5" key="1">
    <citation type="submission" date="2016-07" db="EMBL/GenBank/DDBJ databases">
        <title>Caryophanon latum genome sequencing.</title>
        <authorList>
            <person name="Verma A."/>
            <person name="Pal Y."/>
            <person name="Krishnamurthi S."/>
        </authorList>
    </citation>
    <scope>NUCLEOTIDE SEQUENCE [LARGE SCALE GENOMIC DNA]</scope>
    <source>
        <strain evidence="4 5">DSM 14151</strain>
    </source>
</reference>
<dbReference type="Proteomes" id="UP000093482">
    <property type="component" value="Unassembled WGS sequence"/>
</dbReference>
<dbReference type="Pfam" id="PF13205">
    <property type="entry name" value="Big_5"/>
    <property type="match status" value="1"/>
</dbReference>